<accession>A0A7N0TGL0</accession>
<reference evidence="6" key="1">
    <citation type="submission" date="2021-01" db="UniProtKB">
        <authorList>
            <consortium name="EnsemblPlants"/>
        </authorList>
    </citation>
    <scope>IDENTIFICATION</scope>
</reference>
<evidence type="ECO:0000313" key="6">
    <source>
        <dbReference type="EnsemblPlants" id="Kaladp0036s0200.1.v1.1.CDS.1"/>
    </source>
</evidence>
<dbReference type="AlphaFoldDB" id="A0A7N0TGL0"/>
<evidence type="ECO:0000256" key="1">
    <source>
        <dbReference type="ARBA" id="ARBA00022729"/>
    </source>
</evidence>
<feature type="chain" id="PRO_5029549810" description="Pectinesterase inhibitor domain-containing protein" evidence="4">
    <location>
        <begin position="29"/>
        <end position="182"/>
    </location>
</feature>
<evidence type="ECO:0000256" key="3">
    <source>
        <dbReference type="ARBA" id="ARBA00038471"/>
    </source>
</evidence>
<dbReference type="GO" id="GO:0004857">
    <property type="term" value="F:enzyme inhibitor activity"/>
    <property type="evidence" value="ECO:0007669"/>
    <property type="project" value="InterPro"/>
</dbReference>
<feature type="domain" description="Pectinesterase inhibitor" evidence="5">
    <location>
        <begin position="35"/>
        <end position="153"/>
    </location>
</feature>
<evidence type="ECO:0000256" key="2">
    <source>
        <dbReference type="ARBA" id="ARBA00023157"/>
    </source>
</evidence>
<proteinExistence type="inferred from homology"/>
<keyword evidence="1 4" id="KW-0732">Signal</keyword>
<dbReference type="NCBIfam" id="TIGR01614">
    <property type="entry name" value="PME_inhib"/>
    <property type="match status" value="1"/>
</dbReference>
<feature type="signal peptide" evidence="4">
    <location>
        <begin position="1"/>
        <end position="28"/>
    </location>
</feature>
<sequence length="182" mass="19549">MCGGSLATSTSAFLVLIVFIFQSHSSLGIAPQQAQQVCACTNATKDVCLKMLNSDSAFKSAPDCKTLVPRVAATLSEAVQKTLDYANSLAAKNKDPKLKRLYEGCAVLYKDTSVRVHEALEAAKAGNLSKVSEELEESEYNVHDCIIGPKELNVTDPSNLWGYNKGVKAVLDTLTCVVKFAT</sequence>
<dbReference type="Pfam" id="PF04043">
    <property type="entry name" value="PMEI"/>
    <property type="match status" value="1"/>
</dbReference>
<evidence type="ECO:0000259" key="5">
    <source>
        <dbReference type="Pfam" id="PF04043"/>
    </source>
</evidence>
<dbReference type="PANTHER" id="PTHR36710">
    <property type="entry name" value="PECTINESTERASE INHIBITOR-LIKE"/>
    <property type="match status" value="1"/>
</dbReference>
<protein>
    <recommendedName>
        <fullName evidence="5">Pectinesterase inhibitor domain-containing protein</fullName>
    </recommendedName>
</protein>
<evidence type="ECO:0000256" key="4">
    <source>
        <dbReference type="SAM" id="SignalP"/>
    </source>
</evidence>
<evidence type="ECO:0000313" key="7">
    <source>
        <dbReference type="Proteomes" id="UP000594263"/>
    </source>
</evidence>
<keyword evidence="2" id="KW-1015">Disulfide bond</keyword>
<dbReference type="Gene3D" id="1.20.140.40">
    <property type="entry name" value="Invertase/pectin methylesterase inhibitor family protein"/>
    <property type="match status" value="1"/>
</dbReference>
<dbReference type="InterPro" id="IPR006501">
    <property type="entry name" value="Pectinesterase_inhib_dom"/>
</dbReference>
<dbReference type="InterPro" id="IPR052421">
    <property type="entry name" value="PCW_Enzyme_Inhibitor"/>
</dbReference>
<dbReference type="InterPro" id="IPR035513">
    <property type="entry name" value="Invertase/methylesterase_inhib"/>
</dbReference>
<keyword evidence="7" id="KW-1185">Reference proteome</keyword>
<dbReference type="SUPFAM" id="SSF101148">
    <property type="entry name" value="Plant invertase/pectin methylesterase inhibitor"/>
    <property type="match status" value="1"/>
</dbReference>
<comment type="similarity">
    <text evidence="3">Belongs to the PMEI family.</text>
</comment>
<dbReference type="EnsemblPlants" id="Kaladp0036s0200.1.v1.1">
    <property type="protein sequence ID" value="Kaladp0036s0200.1.v1.1.CDS.1"/>
    <property type="gene ID" value="Kaladp0036s0200.v1.1"/>
</dbReference>
<dbReference type="PANTHER" id="PTHR36710:SF18">
    <property type="entry name" value="PECTINESTERASE INHIBITOR 5-RELATED"/>
    <property type="match status" value="1"/>
</dbReference>
<dbReference type="Proteomes" id="UP000594263">
    <property type="component" value="Unplaced"/>
</dbReference>
<organism evidence="6 7">
    <name type="scientific">Kalanchoe fedtschenkoi</name>
    <name type="common">Lavender scallops</name>
    <name type="synonym">South American air plant</name>
    <dbReference type="NCBI Taxonomy" id="63787"/>
    <lineage>
        <taxon>Eukaryota</taxon>
        <taxon>Viridiplantae</taxon>
        <taxon>Streptophyta</taxon>
        <taxon>Embryophyta</taxon>
        <taxon>Tracheophyta</taxon>
        <taxon>Spermatophyta</taxon>
        <taxon>Magnoliopsida</taxon>
        <taxon>eudicotyledons</taxon>
        <taxon>Gunneridae</taxon>
        <taxon>Pentapetalae</taxon>
        <taxon>Saxifragales</taxon>
        <taxon>Crassulaceae</taxon>
        <taxon>Kalanchoe</taxon>
    </lineage>
</organism>
<name>A0A7N0TGL0_KALFE</name>
<dbReference type="Gramene" id="Kaladp0036s0200.1.v1.1">
    <property type="protein sequence ID" value="Kaladp0036s0200.1.v1.1.CDS.1"/>
    <property type="gene ID" value="Kaladp0036s0200.v1.1"/>
</dbReference>